<accession>A0A9P1GTK1</accession>
<gene>
    <name evidence="1" type="ORF">C1SCF055_LOCUS44964</name>
</gene>
<reference evidence="2" key="2">
    <citation type="submission" date="2024-04" db="EMBL/GenBank/DDBJ databases">
        <authorList>
            <person name="Chen Y."/>
            <person name="Shah S."/>
            <person name="Dougan E. K."/>
            <person name="Thang M."/>
            <person name="Chan C."/>
        </authorList>
    </citation>
    <scope>NUCLEOTIDE SEQUENCE [LARGE SCALE GENOMIC DNA]</scope>
</reference>
<name>A0A9P1GTK1_9DINO</name>
<dbReference type="EMBL" id="CAMXCT030006819">
    <property type="protein sequence ID" value="CAL4807864.1"/>
    <property type="molecule type" value="Genomic_DNA"/>
</dbReference>
<keyword evidence="3" id="KW-1185">Reference proteome</keyword>
<comment type="caution">
    <text evidence="1">The sequence shown here is derived from an EMBL/GenBank/DDBJ whole genome shotgun (WGS) entry which is preliminary data.</text>
</comment>
<proteinExistence type="predicted"/>
<evidence type="ECO:0000313" key="2">
    <source>
        <dbReference type="EMBL" id="CAL1173927.1"/>
    </source>
</evidence>
<evidence type="ECO:0000313" key="1">
    <source>
        <dbReference type="EMBL" id="CAI4020552.1"/>
    </source>
</evidence>
<sequence length="250" mass="27973">MLSVLQEWGLSQDLAQEFYETFGGNVFLCHQAVDKLREQFELGQERLFDPFNVRDNAGLDDLIGDPLTRKHMENLAQKGWSQVEGGSAEAETESQKGARIIAKKNFGVIIERQTTTFFDEALEEDMFRDPDAVRVLIPPTTYARKCIQRMVDTVKPSITTQQAGAVWVRQLKEDDSGGFEFAGDAFKITAAVADIDDLKTAIHMKEMLTVAPSKIKIYSKTEDGNWNKEDPEASLAHGVTTSDSYGYLIP</sequence>
<evidence type="ECO:0000313" key="3">
    <source>
        <dbReference type="Proteomes" id="UP001152797"/>
    </source>
</evidence>
<protein>
    <submittedName>
        <fullName evidence="1">Uncharacterized protein</fullName>
    </submittedName>
</protein>
<dbReference type="EMBL" id="CAMXCT020006819">
    <property type="protein sequence ID" value="CAL1173927.1"/>
    <property type="molecule type" value="Genomic_DNA"/>
</dbReference>
<organism evidence="1">
    <name type="scientific">Cladocopium goreaui</name>
    <dbReference type="NCBI Taxonomy" id="2562237"/>
    <lineage>
        <taxon>Eukaryota</taxon>
        <taxon>Sar</taxon>
        <taxon>Alveolata</taxon>
        <taxon>Dinophyceae</taxon>
        <taxon>Suessiales</taxon>
        <taxon>Symbiodiniaceae</taxon>
        <taxon>Cladocopium</taxon>
    </lineage>
</organism>
<dbReference type="AlphaFoldDB" id="A0A9P1GTK1"/>
<reference evidence="1" key="1">
    <citation type="submission" date="2022-10" db="EMBL/GenBank/DDBJ databases">
        <authorList>
            <person name="Chen Y."/>
            <person name="Dougan E. K."/>
            <person name="Chan C."/>
            <person name="Rhodes N."/>
            <person name="Thang M."/>
        </authorList>
    </citation>
    <scope>NUCLEOTIDE SEQUENCE</scope>
</reference>
<dbReference type="Proteomes" id="UP001152797">
    <property type="component" value="Unassembled WGS sequence"/>
</dbReference>
<dbReference type="EMBL" id="CAMXCT010006819">
    <property type="protein sequence ID" value="CAI4020552.1"/>
    <property type="molecule type" value="Genomic_DNA"/>
</dbReference>
<dbReference type="OrthoDB" id="419463at2759"/>